<feature type="transmembrane region" description="Helical" evidence="8">
    <location>
        <begin position="150"/>
        <end position="172"/>
    </location>
</feature>
<accession>A0ABW2MR94</accession>
<evidence type="ECO:0000256" key="2">
    <source>
        <dbReference type="ARBA" id="ARBA00022475"/>
    </source>
</evidence>
<dbReference type="Proteomes" id="UP001596415">
    <property type="component" value="Unassembled WGS sequence"/>
</dbReference>
<evidence type="ECO:0000313" key="10">
    <source>
        <dbReference type="Proteomes" id="UP001596415"/>
    </source>
</evidence>
<gene>
    <name evidence="9" type="primary">xrtF</name>
    <name evidence="9" type="ORF">ACFQO1_03055</name>
</gene>
<reference evidence="10" key="1">
    <citation type="journal article" date="2019" name="Int. J. Syst. Evol. Microbiol.">
        <title>The Global Catalogue of Microorganisms (GCM) 10K type strain sequencing project: providing services to taxonomists for standard genome sequencing and annotation.</title>
        <authorList>
            <consortium name="The Broad Institute Genomics Platform"/>
            <consortium name="The Broad Institute Genome Sequencing Center for Infectious Disease"/>
            <person name="Wu L."/>
            <person name="Ma J."/>
        </authorList>
    </citation>
    <scope>NUCLEOTIDE SEQUENCE [LARGE SCALE GENOMIC DNA]</scope>
    <source>
        <strain evidence="10">CGMCC 1.16306</strain>
    </source>
</reference>
<keyword evidence="4 8" id="KW-0812">Transmembrane</keyword>
<dbReference type="InterPro" id="IPR026323">
    <property type="entry name" value="Exosortase-related_prot_XrtF"/>
</dbReference>
<dbReference type="InterPro" id="IPR019127">
    <property type="entry name" value="Exosortase"/>
</dbReference>
<evidence type="ECO:0000256" key="8">
    <source>
        <dbReference type="SAM" id="Phobius"/>
    </source>
</evidence>
<evidence type="ECO:0000256" key="4">
    <source>
        <dbReference type="ARBA" id="ARBA00022692"/>
    </source>
</evidence>
<keyword evidence="5" id="KW-0378">Hydrolase</keyword>
<evidence type="ECO:0000256" key="5">
    <source>
        <dbReference type="ARBA" id="ARBA00022801"/>
    </source>
</evidence>
<feature type="transmembrane region" description="Helical" evidence="8">
    <location>
        <begin position="12"/>
        <end position="32"/>
    </location>
</feature>
<evidence type="ECO:0000256" key="7">
    <source>
        <dbReference type="ARBA" id="ARBA00023136"/>
    </source>
</evidence>
<name>A0ABW2MR94_9FLAO</name>
<feature type="transmembrane region" description="Helical" evidence="8">
    <location>
        <begin position="116"/>
        <end position="144"/>
    </location>
</feature>
<comment type="caution">
    <text evidence="9">The sequence shown here is derived from an EMBL/GenBank/DDBJ whole genome shotgun (WGS) entry which is preliminary data.</text>
</comment>
<feature type="transmembrane region" description="Helical" evidence="8">
    <location>
        <begin position="84"/>
        <end position="109"/>
    </location>
</feature>
<keyword evidence="7 8" id="KW-0472">Membrane</keyword>
<evidence type="ECO:0000256" key="1">
    <source>
        <dbReference type="ARBA" id="ARBA00004651"/>
    </source>
</evidence>
<protein>
    <submittedName>
        <fullName evidence="9">Exosortase family protein XrtF</fullName>
    </submittedName>
</protein>
<dbReference type="InterPro" id="IPR026392">
    <property type="entry name" value="Exo/Archaeosortase_dom"/>
</dbReference>
<keyword evidence="6 8" id="KW-1133">Transmembrane helix</keyword>
<keyword evidence="3" id="KW-0645">Protease</keyword>
<dbReference type="EMBL" id="JBHTBN010000001">
    <property type="protein sequence ID" value="MFC7356652.1"/>
    <property type="molecule type" value="Genomic_DNA"/>
</dbReference>
<dbReference type="Pfam" id="PF09721">
    <property type="entry name" value="Exosortase_EpsH"/>
    <property type="match status" value="1"/>
</dbReference>
<dbReference type="NCBIfam" id="TIGR04128">
    <property type="entry name" value="exoso_Fjoh_1448"/>
    <property type="match status" value="1"/>
</dbReference>
<dbReference type="RefSeq" id="WP_380216500.1">
    <property type="nucleotide sequence ID" value="NZ_JBHTBN010000001.1"/>
</dbReference>
<dbReference type="NCBIfam" id="TIGR04178">
    <property type="entry name" value="exo_archaeo"/>
    <property type="match status" value="1"/>
</dbReference>
<evidence type="ECO:0000256" key="3">
    <source>
        <dbReference type="ARBA" id="ARBA00022670"/>
    </source>
</evidence>
<comment type="subcellular location">
    <subcellularLocation>
        <location evidence="1">Cell membrane</location>
        <topology evidence="1">Multi-pass membrane protein</topology>
    </subcellularLocation>
</comment>
<evidence type="ECO:0000256" key="6">
    <source>
        <dbReference type="ARBA" id="ARBA00022989"/>
    </source>
</evidence>
<proteinExistence type="predicted"/>
<keyword evidence="10" id="KW-1185">Reference proteome</keyword>
<evidence type="ECO:0000313" key="9">
    <source>
        <dbReference type="EMBL" id="MFC7356652.1"/>
    </source>
</evidence>
<sequence>MKELFNKYKSVLRFVAIFIGGYFLLSIAYGFYLDLSKEGVYSPDLITHLVAKQSGALLQGLGYDGGVKAIATEPAMVLYLNDTIVARVVEGCNAVSIIILFIAFVVSFYQKFKKTFLFILAGTVLIYSVNIIRIALLTIALYSYPEYEHILHGVLFPAIIYGMVFLLWIIWVRILKPTQDV</sequence>
<keyword evidence="2" id="KW-1003">Cell membrane</keyword>
<organism evidence="9 10">
    <name type="scientific">Jejudonia soesokkakensis</name>
    <dbReference type="NCBI Taxonomy" id="1323432"/>
    <lineage>
        <taxon>Bacteria</taxon>
        <taxon>Pseudomonadati</taxon>
        <taxon>Bacteroidota</taxon>
        <taxon>Flavobacteriia</taxon>
        <taxon>Flavobacteriales</taxon>
        <taxon>Flavobacteriaceae</taxon>
        <taxon>Jejudonia</taxon>
    </lineage>
</organism>